<dbReference type="PANTHER" id="PTHR43976:SF16">
    <property type="entry name" value="SHORT-CHAIN DEHYDROGENASE_REDUCTASE FAMILY PROTEIN"/>
    <property type="match status" value="1"/>
</dbReference>
<dbReference type="Proteomes" id="UP000053558">
    <property type="component" value="Unassembled WGS sequence"/>
</dbReference>
<dbReference type="KEGG" id="cput:CONPUDRAFT_163779"/>
<comment type="similarity">
    <text evidence="1 3">Belongs to the short-chain dehydrogenases/reductases (SDR) family.</text>
</comment>
<evidence type="ECO:0000256" key="2">
    <source>
        <dbReference type="ARBA" id="ARBA00023002"/>
    </source>
</evidence>
<dbReference type="InterPro" id="IPR002347">
    <property type="entry name" value="SDR_fam"/>
</dbReference>
<evidence type="ECO:0000313" key="4">
    <source>
        <dbReference type="EMBL" id="EIW82690.1"/>
    </source>
</evidence>
<dbReference type="AlphaFoldDB" id="A0A5M3MUG9"/>
<keyword evidence="5" id="KW-1185">Reference proteome</keyword>
<dbReference type="EMBL" id="JH711576">
    <property type="protein sequence ID" value="EIW82690.1"/>
    <property type="molecule type" value="Genomic_DNA"/>
</dbReference>
<dbReference type="GO" id="GO:0016491">
    <property type="term" value="F:oxidoreductase activity"/>
    <property type="evidence" value="ECO:0007669"/>
    <property type="project" value="UniProtKB-KW"/>
</dbReference>
<keyword evidence="2" id="KW-0560">Oxidoreductase</keyword>
<dbReference type="PRINTS" id="PR00080">
    <property type="entry name" value="SDRFAMILY"/>
</dbReference>
<organism evidence="4 5">
    <name type="scientific">Coniophora puteana (strain RWD-64-598)</name>
    <name type="common">Brown rot fungus</name>
    <dbReference type="NCBI Taxonomy" id="741705"/>
    <lineage>
        <taxon>Eukaryota</taxon>
        <taxon>Fungi</taxon>
        <taxon>Dikarya</taxon>
        <taxon>Basidiomycota</taxon>
        <taxon>Agaricomycotina</taxon>
        <taxon>Agaricomycetes</taxon>
        <taxon>Agaricomycetidae</taxon>
        <taxon>Boletales</taxon>
        <taxon>Coniophorineae</taxon>
        <taxon>Coniophoraceae</taxon>
        <taxon>Coniophora</taxon>
    </lineage>
</organism>
<protein>
    <submittedName>
        <fullName evidence="4">NAD(P)-binding protein</fullName>
    </submittedName>
</protein>
<name>A0A5M3MUG9_CONPW</name>
<reference evidence="5" key="1">
    <citation type="journal article" date="2012" name="Science">
        <title>The Paleozoic origin of enzymatic lignin decomposition reconstructed from 31 fungal genomes.</title>
        <authorList>
            <person name="Floudas D."/>
            <person name="Binder M."/>
            <person name="Riley R."/>
            <person name="Barry K."/>
            <person name="Blanchette R.A."/>
            <person name="Henrissat B."/>
            <person name="Martinez A.T."/>
            <person name="Otillar R."/>
            <person name="Spatafora J.W."/>
            <person name="Yadav J.S."/>
            <person name="Aerts A."/>
            <person name="Benoit I."/>
            <person name="Boyd A."/>
            <person name="Carlson A."/>
            <person name="Copeland A."/>
            <person name="Coutinho P.M."/>
            <person name="de Vries R.P."/>
            <person name="Ferreira P."/>
            <person name="Findley K."/>
            <person name="Foster B."/>
            <person name="Gaskell J."/>
            <person name="Glotzer D."/>
            <person name="Gorecki P."/>
            <person name="Heitman J."/>
            <person name="Hesse C."/>
            <person name="Hori C."/>
            <person name="Igarashi K."/>
            <person name="Jurgens J.A."/>
            <person name="Kallen N."/>
            <person name="Kersten P."/>
            <person name="Kohler A."/>
            <person name="Kuees U."/>
            <person name="Kumar T.K.A."/>
            <person name="Kuo A."/>
            <person name="LaButti K."/>
            <person name="Larrondo L.F."/>
            <person name="Lindquist E."/>
            <person name="Ling A."/>
            <person name="Lombard V."/>
            <person name="Lucas S."/>
            <person name="Lundell T."/>
            <person name="Martin R."/>
            <person name="McLaughlin D.J."/>
            <person name="Morgenstern I."/>
            <person name="Morin E."/>
            <person name="Murat C."/>
            <person name="Nagy L.G."/>
            <person name="Nolan M."/>
            <person name="Ohm R.A."/>
            <person name="Patyshakuliyeva A."/>
            <person name="Rokas A."/>
            <person name="Ruiz-Duenas F.J."/>
            <person name="Sabat G."/>
            <person name="Salamov A."/>
            <person name="Samejima M."/>
            <person name="Schmutz J."/>
            <person name="Slot J.C."/>
            <person name="St John F."/>
            <person name="Stenlid J."/>
            <person name="Sun H."/>
            <person name="Sun S."/>
            <person name="Syed K."/>
            <person name="Tsang A."/>
            <person name="Wiebenga A."/>
            <person name="Young D."/>
            <person name="Pisabarro A."/>
            <person name="Eastwood D.C."/>
            <person name="Martin F."/>
            <person name="Cullen D."/>
            <person name="Grigoriev I.V."/>
            <person name="Hibbett D.S."/>
        </authorList>
    </citation>
    <scope>NUCLEOTIDE SEQUENCE [LARGE SCALE GENOMIC DNA]</scope>
    <source>
        <strain evidence="5">RWD-64-598 SS2</strain>
    </source>
</reference>
<dbReference type="Gene3D" id="3.40.50.720">
    <property type="entry name" value="NAD(P)-binding Rossmann-like Domain"/>
    <property type="match status" value="2"/>
</dbReference>
<dbReference type="PRINTS" id="PR00081">
    <property type="entry name" value="GDHRDH"/>
</dbReference>
<dbReference type="OrthoDB" id="1274115at2759"/>
<dbReference type="GeneID" id="19204990"/>
<dbReference type="InterPro" id="IPR036291">
    <property type="entry name" value="NAD(P)-bd_dom_sf"/>
</dbReference>
<comment type="caution">
    <text evidence="4">The sequence shown here is derived from an EMBL/GenBank/DDBJ whole genome shotgun (WGS) entry which is preliminary data.</text>
</comment>
<gene>
    <name evidence="4" type="ORF">CONPUDRAFT_163779</name>
</gene>
<proteinExistence type="inferred from homology"/>
<evidence type="ECO:0000256" key="1">
    <source>
        <dbReference type="ARBA" id="ARBA00006484"/>
    </source>
</evidence>
<evidence type="ECO:0000256" key="3">
    <source>
        <dbReference type="RuleBase" id="RU000363"/>
    </source>
</evidence>
<dbReference type="RefSeq" id="XP_007766682.1">
    <property type="nucleotide sequence ID" value="XM_007768492.1"/>
</dbReference>
<sequence>MKSVTGALSGFGLEVTKAALAHGDRVFATLRSPSALADLKTRYSSSQLCVYQLDVTQEDKIGPAFERAVSDFGRVDVVFNNAGCSVIVEAEGISDARERTQTIRGDVLECVARHAGSAIEAPPGVVHYAAANAALESLTEAYAQEVDKAWNIWFTILEPALFKTSQAKNNVFEPQASGKIHAAFCALFSAY</sequence>
<dbReference type="Pfam" id="PF00106">
    <property type="entry name" value="adh_short"/>
    <property type="match status" value="1"/>
</dbReference>
<accession>A0A5M3MUG9</accession>
<dbReference type="InterPro" id="IPR051911">
    <property type="entry name" value="SDR_oxidoreductase"/>
</dbReference>
<evidence type="ECO:0000313" key="5">
    <source>
        <dbReference type="Proteomes" id="UP000053558"/>
    </source>
</evidence>
<dbReference type="PANTHER" id="PTHR43976">
    <property type="entry name" value="SHORT CHAIN DEHYDROGENASE"/>
    <property type="match status" value="1"/>
</dbReference>
<dbReference type="SUPFAM" id="SSF51735">
    <property type="entry name" value="NAD(P)-binding Rossmann-fold domains"/>
    <property type="match status" value="1"/>
</dbReference>